<dbReference type="Proteomes" id="UP000617355">
    <property type="component" value="Unassembled WGS sequence"/>
</dbReference>
<evidence type="ECO:0000313" key="2">
    <source>
        <dbReference type="Proteomes" id="UP000617355"/>
    </source>
</evidence>
<organism evidence="1 2">
    <name type="scientific">Sinisalibacter lacisalsi</name>
    <dbReference type="NCBI Taxonomy" id="1526570"/>
    <lineage>
        <taxon>Bacteria</taxon>
        <taxon>Pseudomonadati</taxon>
        <taxon>Pseudomonadota</taxon>
        <taxon>Alphaproteobacteria</taxon>
        <taxon>Rhodobacterales</taxon>
        <taxon>Roseobacteraceae</taxon>
        <taxon>Sinisalibacter</taxon>
    </lineage>
</organism>
<protein>
    <recommendedName>
        <fullName evidence="3">Transposase</fullName>
    </recommendedName>
</protein>
<name>A0ABQ1QT00_9RHOB</name>
<comment type="caution">
    <text evidence="1">The sequence shown here is derived from an EMBL/GenBank/DDBJ whole genome shotgun (WGS) entry which is preliminary data.</text>
</comment>
<evidence type="ECO:0008006" key="3">
    <source>
        <dbReference type="Google" id="ProtNLM"/>
    </source>
</evidence>
<accession>A0ABQ1QT00</accession>
<dbReference type="EMBL" id="BMGI01000004">
    <property type="protein sequence ID" value="GGD42153.1"/>
    <property type="molecule type" value="Genomic_DNA"/>
</dbReference>
<keyword evidence="2" id="KW-1185">Reference proteome</keyword>
<proteinExistence type="predicted"/>
<gene>
    <name evidence="1" type="ORF">GCM10011358_27550</name>
</gene>
<sequence length="78" mass="9112">MGRQLRHQVALIESISRNTADLLHRYLEDFAEGTHRLIWADDRAYIEVDRGTDADLIRRQFPTLVGDRARFTGANFPW</sequence>
<evidence type="ECO:0000313" key="1">
    <source>
        <dbReference type="EMBL" id="GGD42153.1"/>
    </source>
</evidence>
<dbReference type="RefSeq" id="WP_229738268.1">
    <property type="nucleotide sequence ID" value="NZ_BMGI01000004.1"/>
</dbReference>
<reference evidence="2" key="1">
    <citation type="journal article" date="2019" name="Int. J. Syst. Evol. Microbiol.">
        <title>The Global Catalogue of Microorganisms (GCM) 10K type strain sequencing project: providing services to taxonomists for standard genome sequencing and annotation.</title>
        <authorList>
            <consortium name="The Broad Institute Genomics Platform"/>
            <consortium name="The Broad Institute Genome Sequencing Center for Infectious Disease"/>
            <person name="Wu L."/>
            <person name="Ma J."/>
        </authorList>
    </citation>
    <scope>NUCLEOTIDE SEQUENCE [LARGE SCALE GENOMIC DNA]</scope>
    <source>
        <strain evidence="2">CGMCC 1.12922</strain>
    </source>
</reference>